<proteinExistence type="predicted"/>
<dbReference type="Proteomes" id="UP000004521">
    <property type="component" value="Chromosome II"/>
</dbReference>
<reference evidence="1 2" key="1">
    <citation type="journal article" date="2012" name="J. Bacteriol.">
        <title>Draft Genome Sequence of Vibrio fischeri SR5, a Strain Isolated from the Light Organ of the Mediterranean Squid Sepiola robusta.</title>
        <authorList>
            <person name="Gyllborg M.C."/>
            <person name="Sahl J.W."/>
            <person name="Cronin D.C.III."/>
            <person name="Rasko D.A."/>
            <person name="Mandel M.J."/>
        </authorList>
    </citation>
    <scope>NUCLEOTIDE SEQUENCE [LARGE SCALE GENOMIC DNA]</scope>
    <source>
        <strain evidence="1 2">SR5</strain>
    </source>
</reference>
<comment type="caution">
    <text evidence="1">The sequence shown here is derived from an EMBL/GenBank/DDBJ whole genome shotgun (WGS) entry which is preliminary data.</text>
</comment>
<gene>
    <name evidence="1" type="ORF">VFSR5_A1010</name>
</gene>
<dbReference type="AlphaFoldDB" id="A0AAV3ENK1"/>
<evidence type="ECO:0000313" key="1">
    <source>
        <dbReference type="EMBL" id="EHN68425.1"/>
    </source>
</evidence>
<dbReference type="RefSeq" id="WP_005423748.1">
    <property type="nucleotide sequence ID" value="NZ_CM001401.1"/>
</dbReference>
<name>A0AAV3ENK1_ALIFS</name>
<sequence length="62" mass="7389">MKENEIFIKNNLLKDMSYSDILIYHLENDLSLIKRSPDDNKLSYLELSLENIKSKIDFLKKI</sequence>
<dbReference type="EMBL" id="AHIH01000013">
    <property type="protein sequence ID" value="EHN68425.1"/>
    <property type="molecule type" value="Genomic_DNA"/>
</dbReference>
<protein>
    <submittedName>
        <fullName evidence="1">Uncharacterized protein</fullName>
    </submittedName>
</protein>
<organism evidence="1 2">
    <name type="scientific">Aliivibrio fischeri SR5</name>
    <dbReference type="NCBI Taxonomy" id="1088719"/>
    <lineage>
        <taxon>Bacteria</taxon>
        <taxon>Pseudomonadati</taxon>
        <taxon>Pseudomonadota</taxon>
        <taxon>Gammaproteobacteria</taxon>
        <taxon>Vibrionales</taxon>
        <taxon>Vibrionaceae</taxon>
        <taxon>Aliivibrio</taxon>
    </lineage>
</organism>
<evidence type="ECO:0000313" key="2">
    <source>
        <dbReference type="Proteomes" id="UP000004521"/>
    </source>
</evidence>
<accession>A0AAV3ENK1</accession>